<dbReference type="Proteomes" id="UP001153292">
    <property type="component" value="Chromosome 4"/>
</dbReference>
<feature type="domain" description="CCHC-type" evidence="11">
    <location>
        <begin position="527"/>
        <end position="542"/>
    </location>
</feature>
<evidence type="ECO:0000256" key="5">
    <source>
        <dbReference type="ARBA" id="ARBA00022833"/>
    </source>
</evidence>
<organism evidence="12 13">
    <name type="scientific">Chilo suppressalis</name>
    <name type="common">Asiatic rice borer moth</name>
    <dbReference type="NCBI Taxonomy" id="168631"/>
    <lineage>
        <taxon>Eukaryota</taxon>
        <taxon>Metazoa</taxon>
        <taxon>Ecdysozoa</taxon>
        <taxon>Arthropoda</taxon>
        <taxon>Hexapoda</taxon>
        <taxon>Insecta</taxon>
        <taxon>Pterygota</taxon>
        <taxon>Neoptera</taxon>
        <taxon>Endopterygota</taxon>
        <taxon>Lepidoptera</taxon>
        <taxon>Glossata</taxon>
        <taxon>Ditrysia</taxon>
        <taxon>Pyraloidea</taxon>
        <taxon>Crambidae</taxon>
        <taxon>Crambinae</taxon>
        <taxon>Chilo</taxon>
    </lineage>
</organism>
<feature type="compositionally biased region" description="Low complexity" evidence="10">
    <location>
        <begin position="60"/>
        <end position="75"/>
    </location>
</feature>
<keyword evidence="2" id="KW-0479">Metal-binding</keyword>
<name>A0ABN8BE20_CHISP</name>
<evidence type="ECO:0000256" key="1">
    <source>
        <dbReference type="ARBA" id="ARBA00004123"/>
    </source>
</evidence>
<feature type="region of interest" description="Disordered" evidence="10">
    <location>
        <begin position="34"/>
        <end position="88"/>
    </location>
</feature>
<feature type="compositionally biased region" description="Polar residues" evidence="10">
    <location>
        <begin position="245"/>
        <end position="261"/>
    </location>
</feature>
<feature type="domain" description="CCHC-type" evidence="11">
    <location>
        <begin position="570"/>
        <end position="585"/>
    </location>
</feature>
<evidence type="ECO:0000313" key="13">
    <source>
        <dbReference type="Proteomes" id="UP001153292"/>
    </source>
</evidence>
<dbReference type="PROSITE" id="PS50158">
    <property type="entry name" value="ZF_CCHC"/>
    <property type="match status" value="2"/>
</dbReference>
<keyword evidence="4 9" id="KW-0863">Zinc-finger</keyword>
<dbReference type="PANTHER" id="PTHR46543:SF1">
    <property type="entry name" value="ZINC FINGER CCHC DOMAIN-CONTAINING PROTEIN 7"/>
    <property type="match status" value="1"/>
</dbReference>
<keyword evidence="6" id="KW-0539">Nucleus</keyword>
<dbReference type="EMBL" id="OU963897">
    <property type="protein sequence ID" value="CAH0405169.1"/>
    <property type="molecule type" value="Genomic_DNA"/>
</dbReference>
<evidence type="ECO:0000256" key="3">
    <source>
        <dbReference type="ARBA" id="ARBA00022737"/>
    </source>
</evidence>
<proteinExistence type="predicted"/>
<feature type="compositionally biased region" description="Polar residues" evidence="10">
    <location>
        <begin position="39"/>
        <end position="51"/>
    </location>
</feature>
<dbReference type="SUPFAM" id="SSF57756">
    <property type="entry name" value="Retrovirus zinc finger-like domains"/>
    <property type="match status" value="1"/>
</dbReference>
<dbReference type="InterPro" id="IPR001878">
    <property type="entry name" value="Znf_CCHC"/>
</dbReference>
<evidence type="ECO:0000259" key="11">
    <source>
        <dbReference type="PROSITE" id="PS50158"/>
    </source>
</evidence>
<evidence type="ECO:0000256" key="2">
    <source>
        <dbReference type="ARBA" id="ARBA00022723"/>
    </source>
</evidence>
<dbReference type="InterPro" id="IPR036875">
    <property type="entry name" value="Znf_CCHC_sf"/>
</dbReference>
<accession>A0ABN8BE20</accession>
<evidence type="ECO:0000313" key="12">
    <source>
        <dbReference type="EMBL" id="CAH0405169.1"/>
    </source>
</evidence>
<keyword evidence="3" id="KW-0677">Repeat</keyword>
<keyword evidence="5" id="KW-0862">Zinc</keyword>
<keyword evidence="13" id="KW-1185">Reference proteome</keyword>
<dbReference type="PANTHER" id="PTHR46543">
    <property type="entry name" value="ZINC FINGER CCHC DOMAIN-CONTAINING PROTEIN 7"/>
    <property type="match status" value="1"/>
</dbReference>
<evidence type="ECO:0000256" key="8">
    <source>
        <dbReference type="ARBA" id="ARBA00043023"/>
    </source>
</evidence>
<evidence type="ECO:0000256" key="9">
    <source>
        <dbReference type="PROSITE-ProRule" id="PRU00047"/>
    </source>
</evidence>
<reference evidence="12" key="1">
    <citation type="submission" date="2021-12" db="EMBL/GenBank/DDBJ databases">
        <authorList>
            <person name="King R."/>
        </authorList>
    </citation>
    <scope>NUCLEOTIDE SEQUENCE</scope>
</reference>
<gene>
    <name evidence="12" type="ORF">CHILSU_LOCUS8522</name>
</gene>
<evidence type="ECO:0000256" key="7">
    <source>
        <dbReference type="ARBA" id="ARBA00041190"/>
    </source>
</evidence>
<feature type="region of interest" description="Disordered" evidence="10">
    <location>
        <begin position="220"/>
        <end position="264"/>
    </location>
</feature>
<dbReference type="SMART" id="SM00343">
    <property type="entry name" value="ZnF_C2HC"/>
    <property type="match status" value="4"/>
</dbReference>
<dbReference type="InterPro" id="IPR051644">
    <property type="entry name" value="TRAMP_AT-DNA-binding"/>
</dbReference>
<sequence length="622" mass="69591">MLHYVDETQPSVDNANQNTTVKFVENVPRSTFRRYWRSSGDQPTNPQTVNTPKEGVPAQNVSNLPTSNKNNNNINMDPKPKEEKSGTPKILPAADLSIFQLAPRILKKTIEILETENHTMLLDSSDEDEVVEVKLPPKPTITIESSDEDEVCIIDKQDSIPRTVTENTILNTGNREVSASPVPSVVSSVSDEFIRGDCIALNISSKNQGNHSFDFSLHGSDLLGQETPTKKKKKNKSKETATSTPTNTAQEKSTKTNSPTIADTCFATPKSKAKNKKQKSKSYVVTEISVPNADVYDSDSNQSVIDSNKKQVAYSVTEKSFPNTDVYESDSSQSETCKKSKTDNIVGSSESLISLDLSEIESNIMNNSNCSIVDLTESDNYITLDSTGITESIEMGNVTGFQESEDYGDDPIIHGDNAPKLGSTKVPQILFENLDFDNLKGKDKVCKGRRYSLTTLRAEMEKFYNESWGGEDFNHREIQKYMSRDKNLWVIDPKDRMPTLSKRKAICNYCNRSGHRDDTCRMKPPVCYMCGSTGHYEPRCPSKICVNCGSPNHMYSSMCRNCAWWARITCAECGQRGHPTTHCPDLWRRYHNTVRHYIIMYADNEVTRQRTALTCGAATTTR</sequence>
<protein>
    <recommendedName>
        <fullName evidence="7">Zinc finger CCHC domain-containing protein 7</fullName>
    </recommendedName>
    <alternativeName>
        <fullName evidence="8">TRAMP-like complex RNA-binding factor ZCCHC7</fullName>
    </alternativeName>
</protein>
<dbReference type="Gene3D" id="4.10.60.10">
    <property type="entry name" value="Zinc finger, CCHC-type"/>
    <property type="match status" value="2"/>
</dbReference>
<comment type="subcellular location">
    <subcellularLocation>
        <location evidence="1">Nucleus</location>
    </subcellularLocation>
</comment>
<evidence type="ECO:0000256" key="4">
    <source>
        <dbReference type="ARBA" id="ARBA00022771"/>
    </source>
</evidence>
<evidence type="ECO:0000256" key="10">
    <source>
        <dbReference type="SAM" id="MobiDB-lite"/>
    </source>
</evidence>
<evidence type="ECO:0000256" key="6">
    <source>
        <dbReference type="ARBA" id="ARBA00023242"/>
    </source>
</evidence>